<protein>
    <submittedName>
        <fullName evidence="1">Uncharacterized protein</fullName>
    </submittedName>
</protein>
<evidence type="ECO:0000313" key="2">
    <source>
        <dbReference type="Proteomes" id="UP000018747"/>
    </source>
</evidence>
<dbReference type="AlphaFoldDB" id="V6I0Z2"/>
<dbReference type="Proteomes" id="UP000018747">
    <property type="component" value="Unassembled WGS sequence"/>
</dbReference>
<proteinExistence type="predicted"/>
<evidence type="ECO:0000313" key="1">
    <source>
        <dbReference type="EMBL" id="EQA62977.1"/>
    </source>
</evidence>
<sequence>MKNTKPSGFKMNIKENLMFVVTKFCFDSCSVLKRFKGAYENDTFHKKKKQTIP</sequence>
<accession>V6I0Z2</accession>
<reference evidence="1" key="1">
    <citation type="submission" date="2013-05" db="EMBL/GenBank/DDBJ databases">
        <authorList>
            <person name="Harkins D.M."/>
            <person name="Durkin A.S."/>
            <person name="Brinkac L.M."/>
            <person name="Haft D.H."/>
            <person name="Selengut J.D."/>
            <person name="Sanka R."/>
            <person name="DePew J."/>
            <person name="Purushe J."/>
            <person name="Hartskeerl R.A."/>
            <person name="Ahmed A."/>
            <person name="van der Linden H."/>
            <person name="Goris M.G.A."/>
            <person name="Vinetz J.M."/>
            <person name="Sutton G.G."/>
            <person name="Nierman W.C."/>
            <person name="Fouts D.E."/>
        </authorList>
    </citation>
    <scope>NUCLEOTIDE SEQUENCE [LARGE SCALE GENOMIC DNA]</scope>
    <source>
        <strain evidence="1">L 60</strain>
    </source>
</reference>
<keyword evidence="2" id="KW-1185">Reference proteome</keyword>
<comment type="caution">
    <text evidence="1">The sequence shown here is derived from an EMBL/GenBank/DDBJ whole genome shotgun (WGS) entry which is preliminary data.</text>
</comment>
<organism evidence="1 2">
    <name type="scientific">Leptospira alexanderi serovar Manhao 3 str. L 60</name>
    <dbReference type="NCBI Taxonomy" id="1049759"/>
    <lineage>
        <taxon>Bacteria</taxon>
        <taxon>Pseudomonadati</taxon>
        <taxon>Spirochaetota</taxon>
        <taxon>Spirochaetia</taxon>
        <taxon>Leptospirales</taxon>
        <taxon>Leptospiraceae</taxon>
        <taxon>Leptospira</taxon>
    </lineage>
</organism>
<dbReference type="EMBL" id="AHMT02000026">
    <property type="protein sequence ID" value="EQA62977.1"/>
    <property type="molecule type" value="Genomic_DNA"/>
</dbReference>
<name>V6I0Z2_9LEPT</name>
<gene>
    <name evidence="1" type="ORF">LEP1GSC062_4195</name>
</gene>